<sequence>MYMLAYFSDQIVKDACMLTPRPSRLLTHFVVIDMFEREGFSDFSRLPRQISCSNESQTNTAGSFEIHTSGKDGVVESSKVPAETGAVDASTFDESMSTHQESQHASEPACGRQNIAASLSCLVPTSRYQNFRTMHYMRMRLGGMTQV</sequence>
<accession>A0A1J3H3T3</accession>
<evidence type="ECO:0000313" key="1">
    <source>
        <dbReference type="EMBL" id="JAU63018.1"/>
    </source>
</evidence>
<name>A0A1J3H3T3_NOCCA</name>
<gene>
    <name evidence="1" type="ORF">LE_TR2944_c8_g1_i1_g.8884</name>
</gene>
<protein>
    <submittedName>
        <fullName evidence="1">Uncharacterized protein</fullName>
    </submittedName>
</protein>
<reference evidence="1" key="1">
    <citation type="submission" date="2016-07" db="EMBL/GenBank/DDBJ databases">
        <title>De novo transcriptome assembly of four accessions of the metal hyperaccumulator plant Noccaea caerulescens.</title>
        <authorList>
            <person name="Blande D."/>
            <person name="Halimaa P."/>
            <person name="Tervahauta A.I."/>
            <person name="Aarts M.G."/>
            <person name="Karenlampi S.O."/>
        </authorList>
    </citation>
    <scope>NUCLEOTIDE SEQUENCE</scope>
</reference>
<dbReference type="AlphaFoldDB" id="A0A1J3H3T3"/>
<proteinExistence type="predicted"/>
<dbReference type="EMBL" id="GEVL01014323">
    <property type="protein sequence ID" value="JAU63018.1"/>
    <property type="molecule type" value="Transcribed_RNA"/>
</dbReference>
<organism evidence="1">
    <name type="scientific">Noccaea caerulescens</name>
    <name type="common">Alpine penny-cress</name>
    <name type="synonym">Thlaspi caerulescens</name>
    <dbReference type="NCBI Taxonomy" id="107243"/>
    <lineage>
        <taxon>Eukaryota</taxon>
        <taxon>Viridiplantae</taxon>
        <taxon>Streptophyta</taxon>
        <taxon>Embryophyta</taxon>
        <taxon>Tracheophyta</taxon>
        <taxon>Spermatophyta</taxon>
        <taxon>Magnoliopsida</taxon>
        <taxon>eudicotyledons</taxon>
        <taxon>Gunneridae</taxon>
        <taxon>Pentapetalae</taxon>
        <taxon>rosids</taxon>
        <taxon>malvids</taxon>
        <taxon>Brassicales</taxon>
        <taxon>Brassicaceae</taxon>
        <taxon>Coluteocarpeae</taxon>
        <taxon>Noccaea</taxon>
    </lineage>
</organism>